<evidence type="ECO:0000313" key="2">
    <source>
        <dbReference type="Proteomes" id="UP001225605"/>
    </source>
</evidence>
<dbReference type="EMBL" id="NSDM01000015">
    <property type="protein sequence ID" value="MDQ2588074.1"/>
    <property type="molecule type" value="Genomic_DNA"/>
</dbReference>
<dbReference type="Proteomes" id="UP001225605">
    <property type="component" value="Unassembled WGS sequence"/>
</dbReference>
<keyword evidence="2" id="KW-1185">Reference proteome</keyword>
<protein>
    <submittedName>
        <fullName evidence="1">Uncharacterized protein</fullName>
    </submittedName>
</protein>
<proteinExistence type="predicted"/>
<organism evidence="1 2">
    <name type="scientific">Saccharothrix yanglingensis</name>
    <dbReference type="NCBI Taxonomy" id="659496"/>
    <lineage>
        <taxon>Bacteria</taxon>
        <taxon>Bacillati</taxon>
        <taxon>Actinomycetota</taxon>
        <taxon>Actinomycetes</taxon>
        <taxon>Pseudonocardiales</taxon>
        <taxon>Pseudonocardiaceae</taxon>
        <taxon>Saccharothrix</taxon>
    </lineage>
</organism>
<comment type="caution">
    <text evidence="1">The sequence shown here is derived from an EMBL/GenBank/DDBJ whole genome shotgun (WGS) entry which is preliminary data.</text>
</comment>
<sequence length="59" mass="6521">MFEALARTVAPIVRQGLRQRVGEDLLVAILDDVENALDHGFQSDLRHAVEALGHVSTNR</sequence>
<reference evidence="1 2" key="1">
    <citation type="submission" date="2017-06" db="EMBL/GenBank/DDBJ databases">
        <title>Cultured bacterium strain Saccharothrix yanglingensis Hhs.015.</title>
        <authorList>
            <person name="Xia Y."/>
        </authorList>
    </citation>
    <scope>NUCLEOTIDE SEQUENCE [LARGE SCALE GENOMIC DNA]</scope>
    <source>
        <strain evidence="1 2">Hhs.015</strain>
    </source>
</reference>
<evidence type="ECO:0000313" key="1">
    <source>
        <dbReference type="EMBL" id="MDQ2588074.1"/>
    </source>
</evidence>
<gene>
    <name evidence="1" type="ORF">CKY47_29740</name>
</gene>
<name>A0ABU0XA41_9PSEU</name>
<accession>A0ABU0XA41</accession>